<dbReference type="HOGENOM" id="CLU_1495121_0_0_10"/>
<dbReference type="AlphaFoldDB" id="A4CKK8"/>
<reference evidence="2 3" key="1">
    <citation type="journal article" date="2009" name="J. Bacteriol.">
        <title>Complete genome sequence of Robiginitalea biformata HTCC2501.</title>
        <authorList>
            <person name="Oh H.M."/>
            <person name="Giovannoni S.J."/>
            <person name="Lee K."/>
            <person name="Ferriera S."/>
            <person name="Johnson J."/>
            <person name="Cho J.C."/>
        </authorList>
    </citation>
    <scope>NUCLEOTIDE SEQUENCE [LARGE SCALE GENOMIC DNA]</scope>
    <source>
        <strain evidence="3">ATCC BAA-864 / HTCC2501 / KCTC 12146</strain>
    </source>
</reference>
<feature type="transmembrane region" description="Helical" evidence="1">
    <location>
        <begin position="73"/>
        <end position="92"/>
    </location>
</feature>
<keyword evidence="1" id="KW-1133">Transmembrane helix</keyword>
<dbReference type="KEGG" id="rbi:RB2501_13804"/>
<dbReference type="EMBL" id="CP001712">
    <property type="protein sequence ID" value="EAR15407.1"/>
    <property type="molecule type" value="Genomic_DNA"/>
</dbReference>
<name>A4CKK8_ROBBH</name>
<evidence type="ECO:0000313" key="3">
    <source>
        <dbReference type="Proteomes" id="UP000009049"/>
    </source>
</evidence>
<dbReference type="RefSeq" id="WP_015754724.1">
    <property type="nucleotide sequence ID" value="NC_013222.1"/>
</dbReference>
<proteinExistence type="predicted"/>
<keyword evidence="3" id="KW-1185">Reference proteome</keyword>
<feature type="transmembrane region" description="Helical" evidence="1">
    <location>
        <begin position="99"/>
        <end position="115"/>
    </location>
</feature>
<feature type="transmembrane region" description="Helical" evidence="1">
    <location>
        <begin position="127"/>
        <end position="147"/>
    </location>
</feature>
<dbReference type="OrthoDB" id="1163511at2"/>
<evidence type="ECO:0000256" key="1">
    <source>
        <dbReference type="SAM" id="Phobius"/>
    </source>
</evidence>
<protein>
    <submittedName>
        <fullName evidence="2">Uncharacterized protein</fullName>
    </submittedName>
</protein>
<gene>
    <name evidence="2" type="ordered locus">RB2501_13804</name>
</gene>
<evidence type="ECO:0000313" key="2">
    <source>
        <dbReference type="EMBL" id="EAR15407.1"/>
    </source>
</evidence>
<sequence length="180" mass="20278">MRSTKLTGKKLSDQEIKAETALIEQKSKDPVVRAVIRSIAALLVALSGLMLFADKAIDIELDNTYGFKSTKTFIWVLSQSASPMLLMLGAIFRPWRMAYAIPCYIYTIQVIWVFSPEILLDDWILHLYAAGATAFFVVLIAVSDYGIRKAKLERSKRIMLLESLVEAAFKIKRGRSDGRD</sequence>
<keyword evidence="1" id="KW-0472">Membrane</keyword>
<feature type="transmembrane region" description="Helical" evidence="1">
    <location>
        <begin position="34"/>
        <end position="53"/>
    </location>
</feature>
<organism evidence="2 3">
    <name type="scientific">Robiginitalea biformata (strain ATCC BAA-864 / DSM 15991 / KCTC 12146 / HTCC2501)</name>
    <dbReference type="NCBI Taxonomy" id="313596"/>
    <lineage>
        <taxon>Bacteria</taxon>
        <taxon>Pseudomonadati</taxon>
        <taxon>Bacteroidota</taxon>
        <taxon>Flavobacteriia</taxon>
        <taxon>Flavobacteriales</taxon>
        <taxon>Flavobacteriaceae</taxon>
        <taxon>Robiginitalea</taxon>
    </lineage>
</organism>
<keyword evidence="1" id="KW-0812">Transmembrane</keyword>
<accession>A4CKK8</accession>
<dbReference type="Proteomes" id="UP000009049">
    <property type="component" value="Chromosome"/>
</dbReference>
<dbReference type="eggNOG" id="ENOG503341H">
    <property type="taxonomic scope" value="Bacteria"/>
</dbReference>